<keyword evidence="3" id="KW-0812">Transmembrane</keyword>
<evidence type="ECO:0000313" key="9">
    <source>
        <dbReference type="EMBL" id="AYV83537.1"/>
    </source>
</evidence>
<dbReference type="GO" id="GO:0016020">
    <property type="term" value="C:membrane"/>
    <property type="evidence" value="ECO:0007669"/>
    <property type="project" value="UniProtKB-SubCell"/>
</dbReference>
<evidence type="ECO:0000256" key="4">
    <source>
        <dbReference type="ARBA" id="ARBA00022989"/>
    </source>
</evidence>
<name>A0A3G5A8E7_9VIRU</name>
<dbReference type="Pfam" id="PF01553">
    <property type="entry name" value="Acyltransferase"/>
    <property type="match status" value="1"/>
</dbReference>
<dbReference type="EMBL" id="MK072390">
    <property type="protein sequence ID" value="AYV83537.1"/>
    <property type="molecule type" value="Genomic_DNA"/>
</dbReference>
<evidence type="ECO:0000256" key="5">
    <source>
        <dbReference type="ARBA" id="ARBA00023098"/>
    </source>
</evidence>
<keyword evidence="7 9" id="KW-0012">Acyltransferase</keyword>
<keyword evidence="2 9" id="KW-0808">Transferase</keyword>
<evidence type="ECO:0000256" key="7">
    <source>
        <dbReference type="ARBA" id="ARBA00023315"/>
    </source>
</evidence>
<evidence type="ECO:0000259" key="8">
    <source>
        <dbReference type="SMART" id="SM00563"/>
    </source>
</evidence>
<evidence type="ECO:0000256" key="1">
    <source>
        <dbReference type="ARBA" id="ARBA00004370"/>
    </source>
</evidence>
<protein>
    <submittedName>
        <fullName evidence="9">Lysophospholipid acyltransferase</fullName>
    </submittedName>
</protein>
<evidence type="ECO:0000256" key="2">
    <source>
        <dbReference type="ARBA" id="ARBA00022679"/>
    </source>
</evidence>
<sequence>MESNTQDSIINSRCACGIVLIYKPLKQIILDPCCHILHLKCWNKYPKKICPLCNANVEQTTTLSQLTKQVKKNHDDRELYQKYVDMISMTNYDNIYVTDEQTMISFIDVLGIVSGLPFYTVEDGEKLTEDILCLMNTKLVVNGAENLNLSENKIYIANHTTYLDFVVIFNLLKCGFLASSIVNNSWIGRRIQDFIPLLVIDRGVGSNTVEKMREYVRDMGSICVFPEGMFTHPDTLIRFRTGAFYVGHPVQPIVMRFDPVIYDSDLTQFITKILAKPDITIYVDILPTEYPPFDGKKIEAIRHKMGRVANLACSRVSNRDIRD</sequence>
<keyword evidence="6" id="KW-0472">Membrane</keyword>
<dbReference type="PANTHER" id="PTHR23063">
    <property type="entry name" value="PHOSPHOLIPID ACYLTRANSFERASE"/>
    <property type="match status" value="1"/>
</dbReference>
<keyword evidence="4" id="KW-1133">Transmembrane helix</keyword>
<proteinExistence type="predicted"/>
<dbReference type="SUPFAM" id="SSF69593">
    <property type="entry name" value="Glycerol-3-phosphate (1)-acyltransferase"/>
    <property type="match status" value="1"/>
</dbReference>
<reference evidence="9" key="1">
    <citation type="submission" date="2018-10" db="EMBL/GenBank/DDBJ databases">
        <title>Hidden diversity of soil giant viruses.</title>
        <authorList>
            <person name="Schulz F."/>
            <person name="Alteio L."/>
            <person name="Goudeau D."/>
            <person name="Ryan E.M."/>
            <person name="Malmstrom R.R."/>
            <person name="Blanchard J."/>
            <person name="Woyke T."/>
        </authorList>
    </citation>
    <scope>NUCLEOTIDE SEQUENCE</scope>
    <source>
        <strain evidence="9">HYV1</strain>
    </source>
</reference>
<dbReference type="GO" id="GO:0016746">
    <property type="term" value="F:acyltransferase activity"/>
    <property type="evidence" value="ECO:0007669"/>
    <property type="project" value="UniProtKB-KW"/>
</dbReference>
<dbReference type="PANTHER" id="PTHR23063:SF52">
    <property type="entry name" value="LYSOPHOSPHATIDYLCHOLINE ACYLTRANSFERASE"/>
    <property type="match status" value="1"/>
</dbReference>
<feature type="domain" description="Phospholipid/glycerol acyltransferase" evidence="8">
    <location>
        <begin position="153"/>
        <end position="258"/>
    </location>
</feature>
<organism evidence="9">
    <name type="scientific">Hyperionvirus sp</name>
    <dbReference type="NCBI Taxonomy" id="2487770"/>
    <lineage>
        <taxon>Viruses</taxon>
        <taxon>Varidnaviria</taxon>
        <taxon>Bamfordvirae</taxon>
        <taxon>Nucleocytoviricota</taxon>
        <taxon>Megaviricetes</taxon>
        <taxon>Imitervirales</taxon>
        <taxon>Mimiviridae</taxon>
        <taxon>Klosneuvirinae</taxon>
    </lineage>
</organism>
<dbReference type="InterPro" id="IPR002123">
    <property type="entry name" value="Plipid/glycerol_acylTrfase"/>
</dbReference>
<evidence type="ECO:0000256" key="3">
    <source>
        <dbReference type="ARBA" id="ARBA00022692"/>
    </source>
</evidence>
<accession>A0A3G5A8E7</accession>
<gene>
    <name evidence="9" type="ORF">Hyperionvirus8_21</name>
</gene>
<comment type="subcellular location">
    <subcellularLocation>
        <location evidence="1">Membrane</location>
    </subcellularLocation>
</comment>
<dbReference type="SMART" id="SM00563">
    <property type="entry name" value="PlsC"/>
    <property type="match status" value="1"/>
</dbReference>
<dbReference type="GO" id="GO:0006629">
    <property type="term" value="P:lipid metabolic process"/>
    <property type="evidence" value="ECO:0007669"/>
    <property type="project" value="UniProtKB-KW"/>
</dbReference>
<keyword evidence="5" id="KW-0443">Lipid metabolism</keyword>
<evidence type="ECO:0000256" key="6">
    <source>
        <dbReference type="ARBA" id="ARBA00023136"/>
    </source>
</evidence>